<reference evidence="3 4" key="1">
    <citation type="journal article" date="2011" name="J. Bacteriol.">
        <title>Genome sequence of Helicobacter bizzozeronii strain CIII-1, an isolate from human gastric mucosa.</title>
        <authorList>
            <person name="Schott T."/>
            <person name="Rossi M."/>
            <person name="Hanninen M.L."/>
        </authorList>
    </citation>
    <scope>NUCLEOTIDE SEQUENCE [LARGE SCALE GENOMIC DNA]</scope>
    <source>
        <strain evidence="3 4">CIII-1</strain>
    </source>
</reference>
<dbReference type="RefSeq" id="WP_013889821.1">
    <property type="nucleotide sequence ID" value="NC_015674.1"/>
</dbReference>
<keyword evidence="4" id="KW-1185">Reference proteome</keyword>
<evidence type="ECO:0000313" key="3">
    <source>
        <dbReference type="EMBL" id="CCB79328.1"/>
    </source>
</evidence>
<evidence type="ECO:0000259" key="2">
    <source>
        <dbReference type="Pfam" id="PF12697"/>
    </source>
</evidence>
<dbReference type="PANTHER" id="PTHR43798:SF31">
    <property type="entry name" value="AB HYDROLASE SUPERFAMILY PROTEIN YCLE"/>
    <property type="match status" value="1"/>
</dbReference>
<dbReference type="KEGG" id="hbi:HBZC1_03420"/>
<dbReference type="Proteomes" id="UP000008387">
    <property type="component" value="Chromosome"/>
</dbReference>
<feature type="domain" description="AB hydrolase-1" evidence="2">
    <location>
        <begin position="28"/>
        <end position="230"/>
    </location>
</feature>
<dbReference type="eggNOG" id="COG0596">
    <property type="taxonomic scope" value="Bacteria"/>
</dbReference>
<name>F8KRE8_HELBC</name>
<evidence type="ECO:0000313" key="4">
    <source>
        <dbReference type="Proteomes" id="UP000008387"/>
    </source>
</evidence>
<gene>
    <name evidence="3" type="ordered locus">HBZC1_03420</name>
</gene>
<accession>F8KRE8</accession>
<evidence type="ECO:0000256" key="1">
    <source>
        <dbReference type="ARBA" id="ARBA00022801"/>
    </source>
</evidence>
<dbReference type="InterPro" id="IPR050266">
    <property type="entry name" value="AB_hydrolase_sf"/>
</dbReference>
<dbReference type="EMBL" id="FR871757">
    <property type="protein sequence ID" value="CCB79328.1"/>
    <property type="molecule type" value="Genomic_DNA"/>
</dbReference>
<dbReference type="InterPro" id="IPR029058">
    <property type="entry name" value="AB_hydrolase_fold"/>
</dbReference>
<dbReference type="HOGENOM" id="CLU_020336_13_2_7"/>
<proteinExistence type="predicted"/>
<dbReference type="Gene3D" id="3.40.50.1820">
    <property type="entry name" value="alpha/beta hydrolase"/>
    <property type="match status" value="1"/>
</dbReference>
<dbReference type="InterPro" id="IPR000073">
    <property type="entry name" value="AB_hydrolase_1"/>
</dbReference>
<sequence>MARRRVKYRGGEFEIAYDFYNRSACKNVVFLHGWGSSKELMQMAFKPYFATYNHFYVDLPGFGKSPNETFLTPSDYANIIDAFFNSLQVSLDMAIGHSFGGKIATLCQSKHLVLLSSAGILIPKSFKTRTKIKLAKFLKAIGLKQALNLLKSKDADNLNPAMYETFKYTVQENFEESFRACQKPTLIVWGQEDTTTPLEAGQKIAQLIPHNHFVSLQGDHYFFLKQGAAVEAHCTQYWEGV</sequence>
<dbReference type="AlphaFoldDB" id="F8KRE8"/>
<dbReference type="STRING" id="1002804.HBZC1_03420"/>
<dbReference type="GO" id="GO:0016020">
    <property type="term" value="C:membrane"/>
    <property type="evidence" value="ECO:0007669"/>
    <property type="project" value="TreeGrafter"/>
</dbReference>
<dbReference type="SUPFAM" id="SSF53474">
    <property type="entry name" value="alpha/beta-Hydrolases"/>
    <property type="match status" value="1"/>
</dbReference>
<dbReference type="GO" id="GO:0016787">
    <property type="term" value="F:hydrolase activity"/>
    <property type="evidence" value="ECO:0007669"/>
    <property type="project" value="UniProtKB-KW"/>
</dbReference>
<dbReference type="GeneID" id="64361636"/>
<keyword evidence="1 3" id="KW-0378">Hydrolase</keyword>
<dbReference type="PANTHER" id="PTHR43798">
    <property type="entry name" value="MONOACYLGLYCEROL LIPASE"/>
    <property type="match status" value="1"/>
</dbReference>
<protein>
    <submittedName>
        <fullName evidence="3">2-hydroxy-6-oxohepta-2,4-dienoate hydrolase</fullName>
    </submittedName>
</protein>
<organism evidence="3 4">
    <name type="scientific">Helicobacter bizzozeronii (strain CIII-1)</name>
    <dbReference type="NCBI Taxonomy" id="1002804"/>
    <lineage>
        <taxon>Bacteria</taxon>
        <taxon>Pseudomonadati</taxon>
        <taxon>Campylobacterota</taxon>
        <taxon>Epsilonproteobacteria</taxon>
        <taxon>Campylobacterales</taxon>
        <taxon>Helicobacteraceae</taxon>
        <taxon>Helicobacter</taxon>
    </lineage>
</organism>
<dbReference type="Pfam" id="PF12697">
    <property type="entry name" value="Abhydrolase_6"/>
    <property type="match status" value="1"/>
</dbReference>